<organism evidence="1 2">
    <name type="scientific">Enterococcus villorum</name>
    <dbReference type="NCBI Taxonomy" id="112904"/>
    <lineage>
        <taxon>Bacteria</taxon>
        <taxon>Bacillati</taxon>
        <taxon>Bacillota</taxon>
        <taxon>Bacilli</taxon>
        <taxon>Lactobacillales</taxon>
        <taxon>Enterococcaceae</taxon>
        <taxon>Enterococcus</taxon>
    </lineage>
</organism>
<dbReference type="EMBL" id="BJWF01000069">
    <property type="protein sequence ID" value="GEL93301.1"/>
    <property type="molecule type" value="Genomic_DNA"/>
</dbReference>
<dbReference type="AlphaFoldDB" id="A0A511J5P7"/>
<proteinExistence type="predicted"/>
<protein>
    <submittedName>
        <fullName evidence="1">Uncharacterized protein</fullName>
    </submittedName>
</protein>
<comment type="caution">
    <text evidence="1">The sequence shown here is derived from an EMBL/GenBank/DDBJ whole genome shotgun (WGS) entry which is preliminary data.</text>
</comment>
<reference evidence="1 2" key="1">
    <citation type="submission" date="2019-07" db="EMBL/GenBank/DDBJ databases">
        <title>Whole genome shotgun sequence of Enterococcus villorum NBRC 100699.</title>
        <authorList>
            <person name="Hosoyama A."/>
            <person name="Uohara A."/>
            <person name="Ohji S."/>
            <person name="Ichikawa N."/>
        </authorList>
    </citation>
    <scope>NUCLEOTIDE SEQUENCE [LARGE SCALE GENOMIC DNA]</scope>
    <source>
        <strain evidence="1 2">NBRC 100699</strain>
    </source>
</reference>
<accession>A0A511J5P7</accession>
<dbReference type="Proteomes" id="UP000321830">
    <property type="component" value="Unassembled WGS sequence"/>
</dbReference>
<evidence type="ECO:0000313" key="2">
    <source>
        <dbReference type="Proteomes" id="UP000321830"/>
    </source>
</evidence>
<gene>
    <name evidence="1" type="ORF">EVI01_26380</name>
</gene>
<evidence type="ECO:0000313" key="1">
    <source>
        <dbReference type="EMBL" id="GEL93301.1"/>
    </source>
</evidence>
<dbReference type="RefSeq" id="WP_010751711.1">
    <property type="nucleotide sequence ID" value="NZ_BJWF01000069.1"/>
</dbReference>
<sequence>MLKEVVKYVAKNIGVKSGEKTMIDFVNYLTNVEVHSQDGLENGVVKYLYIR</sequence>
<name>A0A511J5P7_9ENTE</name>